<dbReference type="Proteomes" id="UP000249130">
    <property type="component" value="Unassembled WGS sequence"/>
</dbReference>
<evidence type="ECO:0000256" key="1">
    <source>
        <dbReference type="ARBA" id="ARBA00004429"/>
    </source>
</evidence>
<dbReference type="SUPFAM" id="SSF53448">
    <property type="entry name" value="Nucleotide-diphospho-sugar transferases"/>
    <property type="match status" value="1"/>
</dbReference>
<reference evidence="14 15" key="1">
    <citation type="submission" date="2017-07" db="EMBL/GenBank/DDBJ databases">
        <title>Draft Genome Sequences of Select Purple Nonsulfur Bacteria.</title>
        <authorList>
            <person name="Lasarre B."/>
            <person name="Mckinlay J.B."/>
        </authorList>
    </citation>
    <scope>NUCLEOTIDE SEQUENCE [LARGE SCALE GENOMIC DNA]</scope>
    <source>
        <strain evidence="14 15">DSM 5909</strain>
    </source>
</reference>
<comment type="similarity">
    <text evidence="3 12">Belongs to the glycosyltransferase 2 family. OpgH subfamily.</text>
</comment>
<dbReference type="HAMAP" id="MF_01072">
    <property type="entry name" value="MdoH_OpgH"/>
    <property type="match status" value="1"/>
</dbReference>
<feature type="transmembrane region" description="Helical" evidence="12">
    <location>
        <begin position="547"/>
        <end position="565"/>
    </location>
</feature>
<evidence type="ECO:0000256" key="4">
    <source>
        <dbReference type="ARBA" id="ARBA00020585"/>
    </source>
</evidence>
<dbReference type="EC" id="2.4.1.-" evidence="12"/>
<dbReference type="NCBIfam" id="NF003958">
    <property type="entry name" value="PRK05454.2-1"/>
    <property type="match status" value="1"/>
</dbReference>
<dbReference type="PANTHER" id="PTHR43867:SF5">
    <property type="entry name" value="GLUCANS BIOSYNTHESIS GLUCOSYLTRANSFERASE H"/>
    <property type="match status" value="1"/>
</dbReference>
<feature type="transmembrane region" description="Helical" evidence="12">
    <location>
        <begin position="571"/>
        <end position="591"/>
    </location>
</feature>
<comment type="pathway">
    <text evidence="2 12">Glycan metabolism; osmoregulated periplasmic glucan (OPG) biosynthesis.</text>
</comment>
<keyword evidence="8 12" id="KW-0808">Transferase</keyword>
<accession>A0A327L751</accession>
<evidence type="ECO:0000256" key="3">
    <source>
        <dbReference type="ARBA" id="ARBA00009337"/>
    </source>
</evidence>
<feature type="transmembrane region" description="Helical" evidence="12">
    <location>
        <begin position="51"/>
        <end position="72"/>
    </location>
</feature>
<dbReference type="GO" id="GO:0005886">
    <property type="term" value="C:plasma membrane"/>
    <property type="evidence" value="ECO:0007669"/>
    <property type="project" value="UniProtKB-SubCell"/>
</dbReference>
<comment type="subcellular location">
    <subcellularLocation>
        <location evidence="1">Cell inner membrane</location>
        <topology evidence="1">Multi-pass membrane protein</topology>
    </subcellularLocation>
    <subcellularLocation>
        <location evidence="12">Cell membrane</location>
        <topology evidence="12">Multi-pass membrane protein</topology>
    </subcellularLocation>
</comment>
<evidence type="ECO:0000256" key="2">
    <source>
        <dbReference type="ARBA" id="ARBA00005001"/>
    </source>
</evidence>
<protein>
    <recommendedName>
        <fullName evidence="4 12">Glucans biosynthesis glucosyltransferase H</fullName>
        <ecNumber evidence="12">2.4.1.-</ecNumber>
    </recommendedName>
</protein>
<evidence type="ECO:0000313" key="15">
    <source>
        <dbReference type="Proteomes" id="UP000249130"/>
    </source>
</evidence>
<evidence type="ECO:0000256" key="5">
    <source>
        <dbReference type="ARBA" id="ARBA00022475"/>
    </source>
</evidence>
<dbReference type="CDD" id="cd04191">
    <property type="entry name" value="Glucan_BSP_MdoH"/>
    <property type="match status" value="1"/>
</dbReference>
<dbReference type="OrthoDB" id="9775281at2"/>
<feature type="transmembrane region" description="Helical" evidence="12">
    <location>
        <begin position="454"/>
        <end position="476"/>
    </location>
</feature>
<dbReference type="EMBL" id="NPEX01000006">
    <property type="protein sequence ID" value="RAI45885.1"/>
    <property type="molecule type" value="Genomic_DNA"/>
</dbReference>
<organism evidence="14 15">
    <name type="scientific">Rhodoplanes roseus</name>
    <dbReference type="NCBI Taxonomy" id="29409"/>
    <lineage>
        <taxon>Bacteria</taxon>
        <taxon>Pseudomonadati</taxon>
        <taxon>Pseudomonadota</taxon>
        <taxon>Alphaproteobacteria</taxon>
        <taxon>Hyphomicrobiales</taxon>
        <taxon>Nitrobacteraceae</taxon>
        <taxon>Rhodoplanes</taxon>
    </lineage>
</organism>
<dbReference type="GO" id="GO:0009250">
    <property type="term" value="P:glucan biosynthetic process"/>
    <property type="evidence" value="ECO:0007669"/>
    <property type="project" value="UniProtKB-UniRule"/>
</dbReference>
<evidence type="ECO:0000313" key="14">
    <source>
        <dbReference type="EMBL" id="RAI45885.1"/>
    </source>
</evidence>
<dbReference type="InterPro" id="IPR023725">
    <property type="entry name" value="Glucans_biosynth_gluTrFase_H"/>
</dbReference>
<keyword evidence="5 12" id="KW-1003">Cell membrane</keyword>
<feature type="transmembrane region" description="Helical" evidence="12">
    <location>
        <begin position="84"/>
        <end position="111"/>
    </location>
</feature>
<dbReference type="Pfam" id="PF13632">
    <property type="entry name" value="Glyco_trans_2_3"/>
    <property type="match status" value="1"/>
</dbReference>
<evidence type="ECO:0000259" key="13">
    <source>
        <dbReference type="Pfam" id="PF13632"/>
    </source>
</evidence>
<keyword evidence="15" id="KW-1185">Reference proteome</keyword>
<proteinExistence type="inferred from homology"/>
<dbReference type="GO" id="GO:0016758">
    <property type="term" value="F:hexosyltransferase activity"/>
    <property type="evidence" value="ECO:0007669"/>
    <property type="project" value="UniProtKB-UniRule"/>
</dbReference>
<comment type="caution">
    <text evidence="14">The sequence shown here is derived from an EMBL/GenBank/DDBJ whole genome shotgun (WGS) entry which is preliminary data.</text>
</comment>
<dbReference type="Gene3D" id="3.90.550.10">
    <property type="entry name" value="Spore Coat Polysaccharide Biosynthesis Protein SpsA, Chain A"/>
    <property type="match status" value="1"/>
</dbReference>
<evidence type="ECO:0000256" key="9">
    <source>
        <dbReference type="ARBA" id="ARBA00022692"/>
    </source>
</evidence>
<evidence type="ECO:0000256" key="10">
    <source>
        <dbReference type="ARBA" id="ARBA00022989"/>
    </source>
</evidence>
<dbReference type="RefSeq" id="WP_111417349.1">
    <property type="nucleotide sequence ID" value="NZ_NPEX01000006.1"/>
</dbReference>
<dbReference type="InterPro" id="IPR050321">
    <property type="entry name" value="Glycosyltr_2/OpgH_subfam"/>
</dbReference>
<dbReference type="InterPro" id="IPR001173">
    <property type="entry name" value="Glyco_trans_2-like"/>
</dbReference>
<dbReference type="InterPro" id="IPR029044">
    <property type="entry name" value="Nucleotide-diphossugar_trans"/>
</dbReference>
<dbReference type="NCBIfam" id="NF003956">
    <property type="entry name" value="PRK05454.1-3"/>
    <property type="match status" value="1"/>
</dbReference>
<evidence type="ECO:0000256" key="7">
    <source>
        <dbReference type="ARBA" id="ARBA00022676"/>
    </source>
</evidence>
<feature type="domain" description="Glycosyltransferase 2-like" evidence="13">
    <location>
        <begin position="230"/>
        <end position="427"/>
    </location>
</feature>
<dbReference type="PANTHER" id="PTHR43867">
    <property type="entry name" value="CELLULOSE SYNTHASE CATALYTIC SUBUNIT A [UDP-FORMING]"/>
    <property type="match status" value="1"/>
</dbReference>
<keyword evidence="9 12" id="KW-0812">Transmembrane</keyword>
<keyword evidence="10 12" id="KW-1133">Transmembrane helix</keyword>
<dbReference type="UniPathway" id="UPA00637"/>
<dbReference type="NCBIfam" id="NF003962">
    <property type="entry name" value="PRK05454.2-5"/>
    <property type="match status" value="1"/>
</dbReference>
<dbReference type="AlphaFoldDB" id="A0A327L751"/>
<keyword evidence="11 12" id="KW-0472">Membrane</keyword>
<name>A0A327L751_9BRAD</name>
<feature type="transmembrane region" description="Helical" evidence="12">
    <location>
        <begin position="401"/>
        <end position="426"/>
    </location>
</feature>
<evidence type="ECO:0000256" key="8">
    <source>
        <dbReference type="ARBA" id="ARBA00022679"/>
    </source>
</evidence>
<sequence>MHEAADLRREAPFVHLPAERPLAMPEQSLWRPPGAVAPAPERPPRTGLRRLLVFGATAALSVEGAYEMYQVLQVQGLTVPEAMVLGLFVSLFTWIAFSLVSSLIGFVAILAGPDHTLDIDPAAPLPELARRTAVLLPTYNEDPHRVMSRLQAIWESIAETGRLSHFDVFVLSDTTDPDVWVREEAALLALIERTGADNVFYRHRRENVARKAGNIAEWTMRFGGAYDHMLVLDADSLMTGDTVVRLAAAMERHPSAGLIQTFPVVLNGTTLFARIQQFAGRVYGPLVARGIAWWHGSESNYWGHNAIIRVAAFAGQAGLPLLKGRKPFGGHILSHDFVEAALMRRAGWGVHMAPGLGGSFEECPPSLTEYAIRDRRWCQGNLQHLGVLPARGLHWVSRLHLLTGIGSYITSPLWLVFLLVGILISLQAQFVKPEYFPSGFSLFPQWPAQDPVRAAWVFAGTMGILVVPKFLGWFAAMTQKSERRGTGGVIRSFVSVILETFVTSLIAPIMMLLQSRAVAEILLGRDAGWQAQQRDVAHAGFRLLSRLYGWHVLLGVLLGAAAYAVSAPLLLWMTPVVAGLVLAVPTVAATSSERIGRGLRRIGLLLIPEERDPPAVLLRAQELVAAPAPSDAPALLRLASDAALLDAHLAMLPDKPARKKGDVDVPLVVARARTEQADTVAEAATFLAPKETFSILADRDALTQVMRKPRA</sequence>
<keyword evidence="7 12" id="KW-0328">Glycosyltransferase</keyword>
<evidence type="ECO:0000256" key="12">
    <source>
        <dbReference type="HAMAP-Rule" id="MF_01072"/>
    </source>
</evidence>
<evidence type="ECO:0000256" key="11">
    <source>
        <dbReference type="ARBA" id="ARBA00023136"/>
    </source>
</evidence>
<keyword evidence="6" id="KW-0997">Cell inner membrane</keyword>
<evidence type="ECO:0000256" key="6">
    <source>
        <dbReference type="ARBA" id="ARBA00022519"/>
    </source>
</evidence>
<comment type="function">
    <text evidence="12">Involved in the biosynthesis of osmoregulated periplasmic glucans (OPGs).</text>
</comment>
<gene>
    <name evidence="12" type="primary">opgH</name>
    <name evidence="14" type="ORF">CH341_01880</name>
</gene>